<dbReference type="OrthoDB" id="4199986at2759"/>
<reference evidence="2" key="2">
    <citation type="journal article" date="2023" name="IMA Fungus">
        <title>Comparative genomic study of the Penicillium genus elucidates a diverse pangenome and 15 lateral gene transfer events.</title>
        <authorList>
            <person name="Petersen C."/>
            <person name="Sorensen T."/>
            <person name="Nielsen M.R."/>
            <person name="Sondergaard T.E."/>
            <person name="Sorensen J.L."/>
            <person name="Fitzpatrick D.A."/>
            <person name="Frisvad J.C."/>
            <person name="Nielsen K.L."/>
        </authorList>
    </citation>
    <scope>NUCLEOTIDE SEQUENCE</scope>
    <source>
        <strain evidence="2">IBT 20477</strain>
    </source>
</reference>
<gene>
    <name evidence="2" type="ORF">N7449_002021</name>
</gene>
<feature type="region of interest" description="Disordered" evidence="1">
    <location>
        <begin position="1"/>
        <end position="26"/>
    </location>
</feature>
<dbReference type="EMBL" id="JAPQKQ010000002">
    <property type="protein sequence ID" value="KAJ5207642.1"/>
    <property type="molecule type" value="Genomic_DNA"/>
</dbReference>
<dbReference type="Proteomes" id="UP001150942">
    <property type="component" value="Unassembled WGS sequence"/>
</dbReference>
<evidence type="ECO:0000313" key="2">
    <source>
        <dbReference type="EMBL" id="KAJ5207642.1"/>
    </source>
</evidence>
<evidence type="ECO:0000313" key="3">
    <source>
        <dbReference type="Proteomes" id="UP001150942"/>
    </source>
</evidence>
<reference evidence="2" key="1">
    <citation type="submission" date="2022-11" db="EMBL/GenBank/DDBJ databases">
        <authorList>
            <person name="Petersen C."/>
        </authorList>
    </citation>
    <scope>NUCLEOTIDE SEQUENCE</scope>
    <source>
        <strain evidence="2">IBT 20477</strain>
    </source>
</reference>
<organism evidence="2 3">
    <name type="scientific">Penicillium cf. viridicatum</name>
    <dbReference type="NCBI Taxonomy" id="2972119"/>
    <lineage>
        <taxon>Eukaryota</taxon>
        <taxon>Fungi</taxon>
        <taxon>Dikarya</taxon>
        <taxon>Ascomycota</taxon>
        <taxon>Pezizomycotina</taxon>
        <taxon>Eurotiomycetes</taxon>
        <taxon>Eurotiomycetidae</taxon>
        <taxon>Eurotiales</taxon>
        <taxon>Aspergillaceae</taxon>
        <taxon>Penicillium</taxon>
    </lineage>
</organism>
<accession>A0A9W9MU97</accession>
<dbReference type="AlphaFoldDB" id="A0A9W9MU97"/>
<keyword evidence="3" id="KW-1185">Reference proteome</keyword>
<protein>
    <submittedName>
        <fullName evidence="2">Uncharacterized protein</fullName>
    </submittedName>
</protein>
<name>A0A9W9MU97_9EURO</name>
<sequence>MSKSNPPISDLDSAQPPIIHQPQPFIPHPPITTEERVAVLTRILDPNDSLYLPAQSKNITALISFYKEGRITVNDEVFVVDGHIASREDCIAAKKPYFWEVSLI</sequence>
<comment type="caution">
    <text evidence="2">The sequence shown here is derived from an EMBL/GenBank/DDBJ whole genome shotgun (WGS) entry which is preliminary data.</text>
</comment>
<proteinExistence type="predicted"/>
<evidence type="ECO:0000256" key="1">
    <source>
        <dbReference type="SAM" id="MobiDB-lite"/>
    </source>
</evidence>